<dbReference type="OrthoDB" id="9810298at2"/>
<dbReference type="Pfam" id="PF03900">
    <property type="entry name" value="Porphobil_deamC"/>
    <property type="match status" value="1"/>
</dbReference>
<organism evidence="10 11">
    <name type="scientific">Aminomonas paucivorans DSM 12260</name>
    <dbReference type="NCBI Taxonomy" id="584708"/>
    <lineage>
        <taxon>Bacteria</taxon>
        <taxon>Thermotogati</taxon>
        <taxon>Synergistota</taxon>
        <taxon>Synergistia</taxon>
        <taxon>Synergistales</taxon>
        <taxon>Synergistaceae</taxon>
        <taxon>Aminomonas</taxon>
    </lineage>
</organism>
<evidence type="ECO:0000256" key="3">
    <source>
        <dbReference type="ARBA" id="ARBA00012655"/>
    </source>
</evidence>
<dbReference type="PANTHER" id="PTHR11557">
    <property type="entry name" value="PORPHOBILINOGEN DEAMINASE"/>
    <property type="match status" value="1"/>
</dbReference>
<evidence type="ECO:0000256" key="2">
    <source>
        <dbReference type="ARBA" id="ARBA00005638"/>
    </source>
</evidence>
<evidence type="ECO:0000259" key="9">
    <source>
        <dbReference type="Pfam" id="PF03900"/>
    </source>
</evidence>
<dbReference type="SUPFAM" id="SSF54782">
    <property type="entry name" value="Porphobilinogen deaminase (hydroxymethylbilane synthase), C-terminal domain"/>
    <property type="match status" value="1"/>
</dbReference>
<dbReference type="EC" id="2.5.1.61" evidence="3 7"/>
<proteinExistence type="inferred from homology"/>
<dbReference type="NCBIfam" id="TIGR00212">
    <property type="entry name" value="hemC"/>
    <property type="match status" value="1"/>
</dbReference>
<accession>E3CWT1</accession>
<comment type="catalytic activity">
    <reaction evidence="6">
        <text>4 porphobilinogen + H2O = hydroxymethylbilane + 4 NH4(+)</text>
        <dbReference type="Rhea" id="RHEA:13185"/>
        <dbReference type="ChEBI" id="CHEBI:15377"/>
        <dbReference type="ChEBI" id="CHEBI:28938"/>
        <dbReference type="ChEBI" id="CHEBI:57845"/>
        <dbReference type="ChEBI" id="CHEBI:58126"/>
        <dbReference type="EC" id="2.5.1.61"/>
    </reaction>
</comment>
<dbReference type="PIRSF" id="PIRSF001438">
    <property type="entry name" value="4pyrrol_synth_OHMeBilane_synth"/>
    <property type="match status" value="1"/>
</dbReference>
<feature type="domain" description="Porphobilinogen deaminase C-terminal" evidence="9">
    <location>
        <begin position="214"/>
        <end position="286"/>
    </location>
</feature>
<dbReference type="STRING" id="584708.Apau_0149"/>
<dbReference type="Proteomes" id="UP000005096">
    <property type="component" value="Chromosome"/>
</dbReference>
<reference evidence="10 11" key="1">
    <citation type="journal article" date="2010" name="Stand. Genomic Sci.">
        <title>Non-contiguous finished genome sequence of Aminomonas paucivorans type strain (GLU-3).</title>
        <authorList>
            <person name="Pitluck S."/>
            <person name="Yasawong M."/>
            <person name="Held B."/>
            <person name="Lapidus A."/>
            <person name="Nolan M."/>
            <person name="Copeland A."/>
            <person name="Lucas S."/>
            <person name="Del Rio T.G."/>
            <person name="Tice H."/>
            <person name="Cheng J.F."/>
            <person name="Chertkov O."/>
            <person name="Goodwin L."/>
            <person name="Tapia R."/>
            <person name="Han C."/>
            <person name="Liolios K."/>
            <person name="Ivanova N."/>
            <person name="Mavromatis K."/>
            <person name="Ovchinnikova G."/>
            <person name="Pati A."/>
            <person name="Chen A."/>
            <person name="Palaniappan K."/>
            <person name="Land M."/>
            <person name="Hauser L."/>
            <person name="Chang Y.J."/>
            <person name="Jeffries C.D."/>
            <person name="Pukall R."/>
            <person name="Spring S."/>
            <person name="Rohde M."/>
            <person name="Sikorski J."/>
            <person name="Goker M."/>
            <person name="Woyke T."/>
            <person name="Bristow J."/>
            <person name="Eisen J.A."/>
            <person name="Markowitz V."/>
            <person name="Hugenholtz P."/>
            <person name="Kyrpides N.C."/>
            <person name="Klenk H.P."/>
        </authorList>
    </citation>
    <scope>NUCLEOTIDE SEQUENCE [LARGE SCALE GENOMIC DNA]</scope>
    <source>
        <strain evidence="10 11">DSM 12260</strain>
    </source>
</reference>
<keyword evidence="11" id="KW-1185">Reference proteome</keyword>
<dbReference type="GO" id="GO:0006783">
    <property type="term" value="P:heme biosynthetic process"/>
    <property type="evidence" value="ECO:0007669"/>
    <property type="project" value="TreeGrafter"/>
</dbReference>
<keyword evidence="4 10" id="KW-0808">Transferase</keyword>
<dbReference type="HOGENOM" id="CLU_019704_0_2_0"/>
<sequence length="301" mass="31529">MILLTRGSPLARIQTRGWMDALESLGAETTLQAVSTHGDRDRTTPLPCFGGFGAFVKALEEKLLAGEGDGAVHSLKDVPVAQPEGLVLAGVLPRGPVGDLLVTREGLSLETLPPGARVGSSSLRRTAQGLRVRKDLRFLCCRGNVQTRLRKLEAGELDALILAEAGVRRLGLDLPGAVRLPFLSTPGQGAVALEARAGSVLESLARQTNHLPTWLEVCGERQVLGAFGKGCSAPVAVQGRYEGGVLTLEAEVLALDGSQSVGASLGGPAGTEEEARALGQTLWDSLAEAPLVRRLLEEVTA</sequence>
<evidence type="ECO:0000256" key="4">
    <source>
        <dbReference type="ARBA" id="ARBA00022679"/>
    </source>
</evidence>
<dbReference type="SUPFAM" id="SSF53850">
    <property type="entry name" value="Periplasmic binding protein-like II"/>
    <property type="match status" value="1"/>
</dbReference>
<keyword evidence="5" id="KW-0627">Porphyrin biosynthesis</keyword>
<dbReference type="PaxDb" id="584708-Apau_0149"/>
<evidence type="ECO:0000313" key="11">
    <source>
        <dbReference type="Proteomes" id="UP000005096"/>
    </source>
</evidence>
<protein>
    <recommendedName>
        <fullName evidence="3 7">Hydroxymethylbilane synthase</fullName>
        <ecNumber evidence="3 7">2.5.1.61</ecNumber>
    </recommendedName>
</protein>
<dbReference type="PANTHER" id="PTHR11557:SF0">
    <property type="entry name" value="PORPHOBILINOGEN DEAMINASE"/>
    <property type="match status" value="1"/>
</dbReference>
<evidence type="ECO:0000256" key="1">
    <source>
        <dbReference type="ARBA" id="ARBA00002869"/>
    </source>
</evidence>
<evidence type="ECO:0000259" key="8">
    <source>
        <dbReference type="Pfam" id="PF01379"/>
    </source>
</evidence>
<dbReference type="RefSeq" id="WP_006299730.1">
    <property type="nucleotide sequence ID" value="NZ_CM001022.1"/>
</dbReference>
<gene>
    <name evidence="10" type="ORF">Apau_0149</name>
</gene>
<dbReference type="InterPro" id="IPR022417">
    <property type="entry name" value="Porphobilin_deaminase_N"/>
</dbReference>
<dbReference type="PRINTS" id="PR00151">
    <property type="entry name" value="PORPHBDMNASE"/>
</dbReference>
<evidence type="ECO:0000256" key="5">
    <source>
        <dbReference type="ARBA" id="ARBA00023244"/>
    </source>
</evidence>
<dbReference type="EMBL" id="CM001022">
    <property type="protein sequence ID" value="EFQ22586.1"/>
    <property type="molecule type" value="Genomic_DNA"/>
</dbReference>
<dbReference type="GO" id="GO:0004418">
    <property type="term" value="F:hydroxymethylbilane synthase activity"/>
    <property type="evidence" value="ECO:0007669"/>
    <property type="project" value="UniProtKB-UniRule"/>
</dbReference>
<evidence type="ECO:0000313" key="10">
    <source>
        <dbReference type="EMBL" id="EFQ22586.1"/>
    </source>
</evidence>
<dbReference type="InterPro" id="IPR036803">
    <property type="entry name" value="Porphobilinogen_deaminase_C_sf"/>
</dbReference>
<dbReference type="InterPro" id="IPR000860">
    <property type="entry name" value="HemC"/>
</dbReference>
<name>E3CWT1_9BACT</name>
<dbReference type="Gene3D" id="3.30.160.40">
    <property type="entry name" value="Porphobilinogen deaminase, C-terminal domain"/>
    <property type="match status" value="1"/>
</dbReference>
<dbReference type="AlphaFoldDB" id="E3CWT1"/>
<comment type="function">
    <text evidence="1">Tetrapolymerization of the monopyrrole PBG into the hydroxymethylbilane pre-uroporphyrinogen in several discrete steps.</text>
</comment>
<dbReference type="eggNOG" id="COG0181">
    <property type="taxonomic scope" value="Bacteria"/>
</dbReference>
<evidence type="ECO:0000256" key="7">
    <source>
        <dbReference type="NCBIfam" id="TIGR00212"/>
    </source>
</evidence>
<feature type="domain" description="Porphobilinogen deaminase N-terminal" evidence="8">
    <location>
        <begin position="4"/>
        <end position="198"/>
    </location>
</feature>
<dbReference type="Gene3D" id="3.40.190.10">
    <property type="entry name" value="Periplasmic binding protein-like II"/>
    <property type="match status" value="2"/>
</dbReference>
<evidence type="ECO:0000256" key="6">
    <source>
        <dbReference type="ARBA" id="ARBA00048169"/>
    </source>
</evidence>
<comment type="similarity">
    <text evidence="2">Belongs to the HMBS family.</text>
</comment>
<dbReference type="Pfam" id="PF01379">
    <property type="entry name" value="Porphobil_deam"/>
    <property type="match status" value="1"/>
</dbReference>
<dbReference type="InterPro" id="IPR022418">
    <property type="entry name" value="Porphobilinogen_deaminase_C"/>
</dbReference>
<dbReference type="GO" id="GO:0005737">
    <property type="term" value="C:cytoplasm"/>
    <property type="evidence" value="ECO:0007669"/>
    <property type="project" value="UniProtKB-UniRule"/>
</dbReference>